<evidence type="ECO:0000313" key="11">
    <source>
        <dbReference type="Proteomes" id="UP000282818"/>
    </source>
</evidence>
<protein>
    <recommendedName>
        <fullName evidence="4 5">Pyrroline-5-carboxylate reductase</fullName>
        <shortName evidence="4">P5C reductase</shortName>
        <shortName evidence="4">P5CR</shortName>
        <ecNumber evidence="4 5">1.5.1.2</ecNumber>
    </recommendedName>
    <alternativeName>
        <fullName evidence="4">PCA reductase</fullName>
    </alternativeName>
</protein>
<evidence type="ECO:0000256" key="1">
    <source>
        <dbReference type="ARBA" id="ARBA00005525"/>
    </source>
</evidence>
<dbReference type="SUPFAM" id="SSF48179">
    <property type="entry name" value="6-phosphogluconate dehydrogenase C-terminal domain-like"/>
    <property type="match status" value="1"/>
</dbReference>
<dbReference type="PANTHER" id="PTHR11645">
    <property type="entry name" value="PYRROLINE-5-CARBOXYLATE REDUCTASE"/>
    <property type="match status" value="1"/>
</dbReference>
<dbReference type="EC" id="1.5.1.2" evidence="4 5"/>
<dbReference type="InterPro" id="IPR029036">
    <property type="entry name" value="P5CR_dimer"/>
</dbReference>
<dbReference type="PANTHER" id="PTHR11645:SF0">
    <property type="entry name" value="PYRROLINE-5-CARBOXYLATE REDUCTASE 3"/>
    <property type="match status" value="1"/>
</dbReference>
<evidence type="ECO:0000256" key="7">
    <source>
        <dbReference type="RuleBase" id="RU003903"/>
    </source>
</evidence>
<evidence type="ECO:0000313" key="10">
    <source>
        <dbReference type="EMBL" id="RVU31031.1"/>
    </source>
</evidence>
<comment type="caution">
    <text evidence="10">The sequence shown here is derived from an EMBL/GenBank/DDBJ whole genome shotgun (WGS) entry which is preliminary data.</text>
</comment>
<feature type="binding site" evidence="6">
    <location>
        <position position="39"/>
    </location>
    <ligand>
        <name>NADP(+)</name>
        <dbReference type="ChEBI" id="CHEBI:58349"/>
    </ligand>
</feature>
<dbReference type="InterPro" id="IPR036291">
    <property type="entry name" value="NAD(P)-bd_dom_sf"/>
</dbReference>
<dbReference type="InterPro" id="IPR028939">
    <property type="entry name" value="P5C_Rdtase_cat_N"/>
</dbReference>
<evidence type="ECO:0000256" key="6">
    <source>
        <dbReference type="PIRSR" id="PIRSR000193-1"/>
    </source>
</evidence>
<comment type="catalytic activity">
    <reaction evidence="4">
        <text>L-proline + NAD(+) = (S)-1-pyrroline-5-carboxylate + NADH + 2 H(+)</text>
        <dbReference type="Rhea" id="RHEA:14105"/>
        <dbReference type="ChEBI" id="CHEBI:15378"/>
        <dbReference type="ChEBI" id="CHEBI:17388"/>
        <dbReference type="ChEBI" id="CHEBI:57540"/>
        <dbReference type="ChEBI" id="CHEBI:57945"/>
        <dbReference type="ChEBI" id="CHEBI:60039"/>
        <dbReference type="EC" id="1.5.1.2"/>
    </reaction>
</comment>
<dbReference type="EMBL" id="SACQ01000003">
    <property type="protein sequence ID" value="RVU31031.1"/>
    <property type="molecule type" value="Genomic_DNA"/>
</dbReference>
<evidence type="ECO:0000259" key="8">
    <source>
        <dbReference type="Pfam" id="PF03807"/>
    </source>
</evidence>
<accession>A0A437Q8X3</accession>
<dbReference type="InterPro" id="IPR008927">
    <property type="entry name" value="6-PGluconate_DH-like_C_sf"/>
</dbReference>
<keyword evidence="3 4" id="KW-0560">Oxidoreductase</keyword>
<keyword evidence="11" id="KW-1185">Reference proteome</keyword>
<feature type="binding site" evidence="6">
    <location>
        <begin position="72"/>
        <end position="75"/>
    </location>
    <ligand>
        <name>NADP(+)</name>
        <dbReference type="ChEBI" id="CHEBI:58349"/>
    </ligand>
</feature>
<keyword evidence="4" id="KW-0963">Cytoplasm</keyword>
<dbReference type="Pfam" id="PF14748">
    <property type="entry name" value="P5CR_dimer"/>
    <property type="match status" value="1"/>
</dbReference>
<evidence type="ECO:0000256" key="5">
    <source>
        <dbReference type="NCBIfam" id="TIGR00112"/>
    </source>
</evidence>
<comment type="catalytic activity">
    <reaction evidence="4 7">
        <text>L-proline + NADP(+) = (S)-1-pyrroline-5-carboxylate + NADPH + 2 H(+)</text>
        <dbReference type="Rhea" id="RHEA:14109"/>
        <dbReference type="ChEBI" id="CHEBI:15378"/>
        <dbReference type="ChEBI" id="CHEBI:17388"/>
        <dbReference type="ChEBI" id="CHEBI:57783"/>
        <dbReference type="ChEBI" id="CHEBI:58349"/>
        <dbReference type="ChEBI" id="CHEBI:60039"/>
        <dbReference type="EC" id="1.5.1.2"/>
    </reaction>
</comment>
<proteinExistence type="inferred from homology"/>
<dbReference type="InterPro" id="IPR000304">
    <property type="entry name" value="Pyrroline-COOH_reductase"/>
</dbReference>
<comment type="function">
    <text evidence="4">Catalyzes the reduction of 1-pyrroline-5-carboxylate (PCA) to L-proline.</text>
</comment>
<gene>
    <name evidence="4" type="primary">proC</name>
    <name evidence="10" type="ORF">EOE65_08455</name>
</gene>
<feature type="domain" description="Pyrroline-5-carboxylate reductase catalytic N-terminal" evidence="8">
    <location>
        <begin position="8"/>
        <end position="102"/>
    </location>
</feature>
<comment type="similarity">
    <text evidence="1 4 7">Belongs to the pyrroline-5-carboxylate reductase family.</text>
</comment>
<evidence type="ECO:0000256" key="3">
    <source>
        <dbReference type="ARBA" id="ARBA00023002"/>
    </source>
</evidence>
<comment type="subcellular location">
    <subcellularLocation>
        <location evidence="4">Cytoplasm</location>
    </subcellularLocation>
</comment>
<comment type="pathway">
    <text evidence="4 7">Amino-acid biosynthesis; L-proline biosynthesis; L-proline from L-glutamate 5-semialdehyde: step 1/1.</text>
</comment>
<evidence type="ECO:0000256" key="4">
    <source>
        <dbReference type="HAMAP-Rule" id="MF_01925"/>
    </source>
</evidence>
<sequence>MSSTETVIGFVGGGNMASAMMKGLLSNGYPAEKILVAETSKEKSAELSKCLGVRVTDNLNTLVVQSETIILAVKPQVIDTVTQDIASSGKHVGKLFISVAAGVKTIQIASILGEDTAVVRLMPNMPALIGQGMSGLYANSHTSTPQKRKSLMIAESFGDCVEVTDENDINTITALSGSGPAYFFLMFENMVQAGIELGLSEQSAHKLACFTALGSAKMAQGSSFKPAELRQQVTSKGGTTESAINYFEQNGFPSIVRGAVKAAYSRSVELSQS</sequence>
<dbReference type="HAMAP" id="MF_01925">
    <property type="entry name" value="P5C_reductase"/>
    <property type="match status" value="1"/>
</dbReference>
<dbReference type="GO" id="GO:0055129">
    <property type="term" value="P:L-proline biosynthetic process"/>
    <property type="evidence" value="ECO:0007669"/>
    <property type="project" value="UniProtKB-UniRule"/>
</dbReference>
<dbReference type="PIRSF" id="PIRSF000193">
    <property type="entry name" value="Pyrrol-5-carb_rd"/>
    <property type="match status" value="1"/>
</dbReference>
<evidence type="ECO:0000256" key="2">
    <source>
        <dbReference type="ARBA" id="ARBA00022857"/>
    </source>
</evidence>
<feature type="domain" description="Pyrroline-5-carboxylate reductase dimerisation" evidence="9">
    <location>
        <begin position="166"/>
        <end position="270"/>
    </location>
</feature>
<dbReference type="Proteomes" id="UP000282818">
    <property type="component" value="Unassembled WGS sequence"/>
</dbReference>
<dbReference type="UniPathway" id="UPA00098">
    <property type="reaction ID" value="UER00361"/>
</dbReference>
<dbReference type="NCBIfam" id="TIGR00112">
    <property type="entry name" value="proC"/>
    <property type="match status" value="1"/>
</dbReference>
<dbReference type="InterPro" id="IPR053790">
    <property type="entry name" value="P5CR-like_CS"/>
</dbReference>
<keyword evidence="2 4" id="KW-0521">NADP</keyword>
<keyword evidence="4 7" id="KW-0641">Proline biosynthesis</keyword>
<dbReference type="RefSeq" id="WP_127693876.1">
    <property type="nucleotide sequence ID" value="NZ_SACQ01000003.1"/>
</dbReference>
<dbReference type="Gene3D" id="1.10.3730.10">
    <property type="entry name" value="ProC C-terminal domain-like"/>
    <property type="match status" value="1"/>
</dbReference>
<keyword evidence="4 7" id="KW-0028">Amino-acid biosynthesis</keyword>
<dbReference type="GO" id="GO:0004735">
    <property type="term" value="F:pyrroline-5-carboxylate reductase activity"/>
    <property type="evidence" value="ECO:0007669"/>
    <property type="project" value="UniProtKB-UniRule"/>
</dbReference>
<dbReference type="Gene3D" id="3.40.50.720">
    <property type="entry name" value="NAD(P)-binding Rossmann-like Domain"/>
    <property type="match status" value="1"/>
</dbReference>
<dbReference type="AlphaFoldDB" id="A0A437Q8X3"/>
<evidence type="ECO:0000259" key="9">
    <source>
        <dbReference type="Pfam" id="PF14748"/>
    </source>
</evidence>
<dbReference type="FunFam" id="1.10.3730.10:FF:000001">
    <property type="entry name" value="Pyrroline-5-carboxylate reductase"/>
    <property type="match status" value="1"/>
</dbReference>
<dbReference type="Pfam" id="PF03807">
    <property type="entry name" value="F420_oxidored"/>
    <property type="match status" value="1"/>
</dbReference>
<dbReference type="PROSITE" id="PS00521">
    <property type="entry name" value="P5CR"/>
    <property type="match status" value="1"/>
</dbReference>
<name>A0A437Q8X3_9GAMM</name>
<dbReference type="SUPFAM" id="SSF51735">
    <property type="entry name" value="NAD(P)-binding Rossmann-fold domains"/>
    <property type="match status" value="1"/>
</dbReference>
<dbReference type="GO" id="GO:0005737">
    <property type="term" value="C:cytoplasm"/>
    <property type="evidence" value="ECO:0007669"/>
    <property type="project" value="UniProtKB-SubCell"/>
</dbReference>
<organism evidence="10 11">
    <name type="scientific">Neptunomonas marina</name>
    <dbReference type="NCBI Taxonomy" id="1815562"/>
    <lineage>
        <taxon>Bacteria</taxon>
        <taxon>Pseudomonadati</taxon>
        <taxon>Pseudomonadota</taxon>
        <taxon>Gammaproteobacteria</taxon>
        <taxon>Oceanospirillales</taxon>
        <taxon>Oceanospirillaceae</taxon>
        <taxon>Neptunomonas</taxon>
    </lineage>
</organism>
<reference evidence="10 11" key="1">
    <citation type="submission" date="2019-01" db="EMBL/GenBank/DDBJ databases">
        <authorList>
            <person name="Chen W.-M."/>
        </authorList>
    </citation>
    <scope>NUCLEOTIDE SEQUENCE [LARGE SCALE GENOMIC DNA]</scope>
    <source>
        <strain evidence="10 11">HPM-16</strain>
    </source>
</reference>